<dbReference type="SUPFAM" id="SSF48403">
    <property type="entry name" value="Ankyrin repeat"/>
    <property type="match status" value="1"/>
</dbReference>
<dbReference type="InterPro" id="IPR036770">
    <property type="entry name" value="Ankyrin_rpt-contain_sf"/>
</dbReference>
<evidence type="ECO:0000313" key="11">
    <source>
        <dbReference type="EMBL" id="KAF0323728.1"/>
    </source>
</evidence>
<dbReference type="InterPro" id="IPR002110">
    <property type="entry name" value="Ankyrin_rpt"/>
</dbReference>
<organism evidence="11 12">
    <name type="scientific">Colletotrichum asianum</name>
    <dbReference type="NCBI Taxonomy" id="702518"/>
    <lineage>
        <taxon>Eukaryota</taxon>
        <taxon>Fungi</taxon>
        <taxon>Dikarya</taxon>
        <taxon>Ascomycota</taxon>
        <taxon>Pezizomycotina</taxon>
        <taxon>Sordariomycetes</taxon>
        <taxon>Hypocreomycetidae</taxon>
        <taxon>Glomerellales</taxon>
        <taxon>Glomerellaceae</taxon>
        <taxon>Colletotrichum</taxon>
        <taxon>Colletotrichum gloeosporioides species complex</taxon>
    </lineage>
</organism>
<sequence>MTNTMANTNIPVPVGSAADNNEAVSPEAAGPTGDNISHGASVLRKFIEDLEKSEEGAKEVGMFRCWIDSMVDDGIQEGLDMKDRHGRTLLNVAAIQGLAETEKRLIEAGAVLDVQDEWGDTPLIDACGEGDGEDNYVKVVKLLLAKGVKADIFGNANESALYREAINGHHRIVQYLLAEVEWNLDVGEDTSDMTPLHAAAVSDNSKIVRYLRDKGAKLDRCDTDGWTPLMTAIDSQSKDAMKELLQRRNDEDIQLEKADSEGRTPILRASEKGFWDGFRLLMEAGAGWTEAQSETTEATERDSASAMSSWSAIELAAYARDPRVLWLLIASSPQSKVTKEALKSAKNIVSDSKFKRHIQIDDTKKRNKQGSSSGQEVQDIINNPPTGLIFTDSRNYSLPRYDDNPSSLENYEATIVQFFKREDKFDSIIRSQSVKETIHSQGPTDIMTDVVDKLKDLSTSHMGKWEGSGFIQRPNSTGPKPIPEFTWIHLPATNMVWMDHLLQRIMKDERQHVGHFNQAKSFFRDSWIEVPDKLSVARMMRPRFVTRDKKETGIQGRDENTGPERNSDSETISMDGGDRENAKKEERADLKDTFEQMGLQHEEPTVTAIYMPYLSYAFQYGGGINNKENDEANPMSFQTEEQPEDRLATTEELTTHCTAGDVIGLETKKEHKHEYDEGSNYAKRLMKTQDTYQVLLDEYKGKIIHGSSTLDESYYHFGDDPGSIEDRMRRNKTQVVTEIWRKKRLGSYWLLIRVNQLWIWTINNRWLISASSHPIDDGENELLNDVLDRLEKDREAGGSILQQASTAEMSQLIVDFCVDSYEQKPKVHDSNRPEACRLKDFPSIRQAFSKSINSIARDETNLFDQFNKELAEATSRADDLSCRVKDILDELSILESTVQYQQDVQKAMRKKGTKKEKEKRETAEMDLTATYVINDIKRLNSVAERVLAAVNTTLSLHQSEVANLQAKLSVEHAEPATKQGRVLMVFTVVTILFLPMSFLTSLFALDVASFEQAPAWALIVFCMSPVEL</sequence>
<feature type="coiled-coil region" evidence="8">
    <location>
        <begin position="863"/>
        <end position="890"/>
    </location>
</feature>
<dbReference type="Proteomes" id="UP000434172">
    <property type="component" value="Unassembled WGS sequence"/>
</dbReference>
<dbReference type="InterPro" id="IPR045863">
    <property type="entry name" value="CorA_TM1_TM2"/>
</dbReference>
<evidence type="ECO:0000256" key="3">
    <source>
        <dbReference type="ARBA" id="ARBA00022737"/>
    </source>
</evidence>
<evidence type="ECO:0000256" key="8">
    <source>
        <dbReference type="SAM" id="Coils"/>
    </source>
</evidence>
<dbReference type="PROSITE" id="PS50088">
    <property type="entry name" value="ANK_REPEAT"/>
    <property type="match status" value="2"/>
</dbReference>
<dbReference type="SMART" id="SM00248">
    <property type="entry name" value="ANK"/>
    <property type="match status" value="7"/>
</dbReference>
<feature type="region of interest" description="Disordered" evidence="9">
    <location>
        <begin position="360"/>
        <end position="384"/>
    </location>
</feature>
<evidence type="ECO:0000256" key="2">
    <source>
        <dbReference type="ARBA" id="ARBA00022692"/>
    </source>
</evidence>
<feature type="region of interest" description="Disordered" evidence="9">
    <location>
        <begin position="546"/>
        <end position="584"/>
    </location>
</feature>
<dbReference type="OrthoDB" id="341259at2759"/>
<evidence type="ECO:0000256" key="5">
    <source>
        <dbReference type="ARBA" id="ARBA00023043"/>
    </source>
</evidence>
<keyword evidence="3" id="KW-0677">Repeat</keyword>
<evidence type="ECO:0008006" key="13">
    <source>
        <dbReference type="Google" id="ProtNLM"/>
    </source>
</evidence>
<keyword evidence="4 10" id="KW-1133">Transmembrane helix</keyword>
<comment type="subcellular location">
    <subcellularLocation>
        <location evidence="1">Membrane</location>
        <topology evidence="1">Multi-pass membrane protein</topology>
    </subcellularLocation>
</comment>
<accession>A0A8H3W9C5</accession>
<keyword evidence="2 10" id="KW-0812">Transmembrane</keyword>
<keyword evidence="12" id="KW-1185">Reference proteome</keyword>
<dbReference type="GO" id="GO:0046873">
    <property type="term" value="F:metal ion transmembrane transporter activity"/>
    <property type="evidence" value="ECO:0007669"/>
    <property type="project" value="InterPro"/>
</dbReference>
<feature type="region of interest" description="Disordered" evidence="9">
    <location>
        <begin position="1"/>
        <end position="36"/>
    </location>
</feature>
<dbReference type="Pfam" id="PF01544">
    <property type="entry name" value="CorA"/>
    <property type="match status" value="1"/>
</dbReference>
<feature type="repeat" description="ANK" evidence="7">
    <location>
        <begin position="85"/>
        <end position="117"/>
    </location>
</feature>
<dbReference type="Pfam" id="PF12796">
    <property type="entry name" value="Ank_2"/>
    <property type="match status" value="1"/>
</dbReference>
<keyword evidence="6 10" id="KW-0472">Membrane</keyword>
<comment type="caution">
    <text evidence="11">The sequence shown here is derived from an EMBL/GenBank/DDBJ whole genome shotgun (WGS) entry which is preliminary data.</text>
</comment>
<dbReference type="PROSITE" id="PS50297">
    <property type="entry name" value="ANK_REP_REGION"/>
    <property type="match status" value="2"/>
</dbReference>
<feature type="compositionally biased region" description="Polar residues" evidence="9">
    <location>
        <begin position="1"/>
        <end position="10"/>
    </location>
</feature>
<protein>
    <recommendedName>
        <fullName evidence="13">Ankyrin repeat protein</fullName>
    </recommendedName>
</protein>
<evidence type="ECO:0000256" key="7">
    <source>
        <dbReference type="PROSITE-ProRule" id="PRU00023"/>
    </source>
</evidence>
<gene>
    <name evidence="11" type="ORF">GQ607_008937</name>
</gene>
<name>A0A8H3W9C5_9PEZI</name>
<proteinExistence type="predicted"/>
<evidence type="ECO:0000256" key="1">
    <source>
        <dbReference type="ARBA" id="ARBA00004141"/>
    </source>
</evidence>
<dbReference type="InterPro" id="IPR002523">
    <property type="entry name" value="MgTranspt_CorA/ZnTranspt_ZntB"/>
</dbReference>
<feature type="compositionally biased region" description="Polar residues" evidence="9">
    <location>
        <begin position="369"/>
        <end position="384"/>
    </location>
</feature>
<feature type="compositionally biased region" description="Basic and acidic residues" evidence="9">
    <location>
        <begin position="546"/>
        <end position="568"/>
    </location>
</feature>
<dbReference type="PANTHER" id="PTHR24173">
    <property type="entry name" value="ANKYRIN REPEAT CONTAINING"/>
    <property type="match status" value="1"/>
</dbReference>
<evidence type="ECO:0000313" key="12">
    <source>
        <dbReference type="Proteomes" id="UP000434172"/>
    </source>
</evidence>
<feature type="repeat" description="ANK" evidence="7">
    <location>
        <begin position="191"/>
        <end position="223"/>
    </location>
</feature>
<dbReference type="AlphaFoldDB" id="A0A8H3W9C5"/>
<dbReference type="Gene3D" id="1.25.40.20">
    <property type="entry name" value="Ankyrin repeat-containing domain"/>
    <property type="match status" value="2"/>
</dbReference>
<dbReference type="SUPFAM" id="SSF144083">
    <property type="entry name" value="Magnesium transport protein CorA, transmembrane region"/>
    <property type="match status" value="1"/>
</dbReference>
<reference evidence="11 12" key="1">
    <citation type="submission" date="2019-12" db="EMBL/GenBank/DDBJ databases">
        <title>A genome sequence resource for the geographically widespread anthracnose pathogen Colletotrichum asianum.</title>
        <authorList>
            <person name="Meng Y."/>
        </authorList>
    </citation>
    <scope>NUCLEOTIDE SEQUENCE [LARGE SCALE GENOMIC DNA]</scope>
    <source>
        <strain evidence="11 12">ICMP 18580</strain>
    </source>
</reference>
<evidence type="ECO:0000256" key="6">
    <source>
        <dbReference type="ARBA" id="ARBA00023136"/>
    </source>
</evidence>
<evidence type="ECO:0000256" key="4">
    <source>
        <dbReference type="ARBA" id="ARBA00022989"/>
    </source>
</evidence>
<dbReference type="GO" id="GO:0016020">
    <property type="term" value="C:membrane"/>
    <property type="evidence" value="ECO:0007669"/>
    <property type="project" value="UniProtKB-SubCell"/>
</dbReference>
<dbReference type="Gene3D" id="1.20.58.340">
    <property type="entry name" value="Magnesium transport protein CorA, transmembrane region"/>
    <property type="match status" value="1"/>
</dbReference>
<dbReference type="EMBL" id="WOWK01000049">
    <property type="protein sequence ID" value="KAF0323728.1"/>
    <property type="molecule type" value="Genomic_DNA"/>
</dbReference>
<feature type="transmembrane region" description="Helical" evidence="10">
    <location>
        <begin position="982"/>
        <end position="1005"/>
    </location>
</feature>
<dbReference type="PANTHER" id="PTHR24173:SF74">
    <property type="entry name" value="ANKYRIN REPEAT DOMAIN-CONTAINING PROTEIN 16"/>
    <property type="match status" value="1"/>
</dbReference>
<evidence type="ECO:0000256" key="10">
    <source>
        <dbReference type="SAM" id="Phobius"/>
    </source>
</evidence>
<evidence type="ECO:0000256" key="9">
    <source>
        <dbReference type="SAM" id="MobiDB-lite"/>
    </source>
</evidence>
<keyword evidence="8" id="KW-0175">Coiled coil</keyword>
<keyword evidence="5 7" id="KW-0040">ANK repeat</keyword>